<dbReference type="Gene3D" id="3.30.9.30">
    <property type="match status" value="1"/>
</dbReference>
<dbReference type="Proteomes" id="UP000544331">
    <property type="component" value="Unassembled WGS sequence"/>
</dbReference>
<dbReference type="InterPro" id="IPR029058">
    <property type="entry name" value="AB_hydrolase_fold"/>
</dbReference>
<dbReference type="GO" id="GO:0071949">
    <property type="term" value="F:FAD binding"/>
    <property type="evidence" value="ECO:0007669"/>
    <property type="project" value="InterPro"/>
</dbReference>
<feature type="region of interest" description="Disordered" evidence="4">
    <location>
        <begin position="483"/>
        <end position="509"/>
    </location>
</feature>
<dbReference type="SUPFAM" id="SSF51905">
    <property type="entry name" value="FAD/NAD(P)-binding domain"/>
    <property type="match status" value="1"/>
</dbReference>
<feature type="region of interest" description="Disordered" evidence="4">
    <location>
        <begin position="368"/>
        <end position="465"/>
    </location>
</feature>
<dbReference type="GO" id="GO:0016787">
    <property type="term" value="F:hydrolase activity"/>
    <property type="evidence" value="ECO:0007669"/>
    <property type="project" value="UniProtKB-KW"/>
</dbReference>
<evidence type="ECO:0000256" key="1">
    <source>
        <dbReference type="ARBA" id="ARBA00022630"/>
    </source>
</evidence>
<dbReference type="GO" id="GO:0016491">
    <property type="term" value="F:oxidoreductase activity"/>
    <property type="evidence" value="ECO:0007669"/>
    <property type="project" value="UniProtKB-KW"/>
</dbReference>
<reference evidence="6 7" key="1">
    <citation type="submission" date="2020-05" db="EMBL/GenBank/DDBJ databases">
        <title>Identification and distribution of gene clusters putatively required for synthesis of sphingolipid metabolism inhibitors in phylogenetically diverse species of the filamentous fungus Fusarium.</title>
        <authorList>
            <person name="Kim H.-S."/>
            <person name="Busman M."/>
            <person name="Brown D.W."/>
            <person name="Divon H."/>
            <person name="Uhlig S."/>
            <person name="Proctor R.H."/>
        </authorList>
    </citation>
    <scope>NUCLEOTIDE SEQUENCE [LARGE SCALE GENOMIC DNA]</scope>
    <source>
        <strain evidence="6 7">NRRL 66235</strain>
    </source>
</reference>
<keyword evidence="6" id="KW-0378">Hydrolase</keyword>
<feature type="domain" description="FAD-binding" evidence="5">
    <location>
        <begin position="730"/>
        <end position="884"/>
    </location>
</feature>
<comment type="caution">
    <text evidence="6">The sequence shown here is derived from an EMBL/GenBank/DDBJ whole genome shotgun (WGS) entry which is preliminary data.</text>
</comment>
<name>A0A8H6D2P4_9HYPO</name>
<dbReference type="SUPFAM" id="SSF53474">
    <property type="entry name" value="alpha/beta-Hydrolases"/>
    <property type="match status" value="1"/>
</dbReference>
<evidence type="ECO:0000313" key="6">
    <source>
        <dbReference type="EMBL" id="KAF5701563.1"/>
    </source>
</evidence>
<dbReference type="EMBL" id="JAAOAN010000674">
    <property type="protein sequence ID" value="KAF5701563.1"/>
    <property type="molecule type" value="Genomic_DNA"/>
</dbReference>
<dbReference type="InterPro" id="IPR002938">
    <property type="entry name" value="FAD-bd"/>
</dbReference>
<feature type="compositionally biased region" description="Low complexity" evidence="4">
    <location>
        <begin position="374"/>
        <end position="385"/>
    </location>
</feature>
<gene>
    <name evidence="6" type="ORF">FMUND_13832</name>
</gene>
<dbReference type="InterPro" id="IPR036188">
    <property type="entry name" value="FAD/NAD-bd_sf"/>
</dbReference>
<accession>A0A8H6D2P4</accession>
<feature type="compositionally biased region" description="Polar residues" evidence="4">
    <location>
        <begin position="406"/>
        <end position="416"/>
    </location>
</feature>
<evidence type="ECO:0000256" key="4">
    <source>
        <dbReference type="SAM" id="MobiDB-lite"/>
    </source>
</evidence>
<evidence type="ECO:0000313" key="7">
    <source>
        <dbReference type="Proteomes" id="UP000544331"/>
    </source>
</evidence>
<keyword evidence="1" id="KW-0285">Flavoprotein</keyword>
<organism evidence="6 7">
    <name type="scientific">Fusarium mundagurra</name>
    <dbReference type="NCBI Taxonomy" id="1567541"/>
    <lineage>
        <taxon>Eukaryota</taxon>
        <taxon>Fungi</taxon>
        <taxon>Dikarya</taxon>
        <taxon>Ascomycota</taxon>
        <taxon>Pezizomycotina</taxon>
        <taxon>Sordariomycetes</taxon>
        <taxon>Hypocreomycetidae</taxon>
        <taxon>Hypocreales</taxon>
        <taxon>Nectriaceae</taxon>
        <taxon>Fusarium</taxon>
        <taxon>Fusarium fujikuroi species complex</taxon>
    </lineage>
</organism>
<proteinExistence type="predicted"/>
<dbReference type="PANTHER" id="PTHR46865">
    <property type="entry name" value="OXIDOREDUCTASE-RELATED"/>
    <property type="match status" value="1"/>
</dbReference>
<evidence type="ECO:0000256" key="2">
    <source>
        <dbReference type="ARBA" id="ARBA00022827"/>
    </source>
</evidence>
<dbReference type="Gene3D" id="3.50.50.60">
    <property type="entry name" value="FAD/NAD(P)-binding domain"/>
    <property type="match status" value="1"/>
</dbReference>
<dbReference type="PANTHER" id="PTHR46865:SF7">
    <property type="entry name" value="MONOOXYGENASE, PUTATIVE (AFU_ORTHOLOGUE AFUA_8G07040)-RELATED"/>
    <property type="match status" value="1"/>
</dbReference>
<keyword evidence="3" id="KW-0560">Oxidoreductase</keyword>
<feature type="compositionally biased region" description="Polar residues" evidence="4">
    <location>
        <begin position="440"/>
        <end position="465"/>
    </location>
</feature>
<sequence>MSAERIASGFEPMAPEGVYPRFVGLDAPSKKRSPSGQHTCQGLYWTLQGKTPTIAFVATHYNADFSEHYLAGYLAASGYGFLGWNTRFRGLEDLFILEPALEDIGVGVWWLKEVAGVHKVILIGNSGGGSLMAAYHAKSQDDASLVKADAFIFVNSHTGRPDVFSNWLDPSVIDEDDPVKTDPMLDMYNAANGPPYSPDFIKRYQAAQIERNHRITAWVKKELQRLNDAGIPDRLFIIHRTMADLRFTDTTIDPSDRLANSSYFGDPAQANRGIGLAGRTSSLRTWLSLWSLQDSNIKFNVFAAKWNNTLSVVIQGISDVGVFNSDARSIFDSLATEDKELHFVPGGHFFNDSQEVFDGALKLIRGPRTREAPRWAARSAQQQQSEDTATETADGEQHDSEANDGGNINVNTDIDTNGSSAASSQGSNRNNTSSEHKQPESSTTNNVQQRPPNSTQPHLQVPAQSPTSLLERTICPNETLAFLNDQEDSSGGSVTLSPGPLHPNSHKRDEHGRLWHPPIIHELSQIDDEGFEVWNKIPFVRLGWFTAREALTYFDILLLLSEWHPRSLRTLFSCSSQSDMWEGRDPKGPDQGADSREQLCPTRYEQDLLDRAKQSDRFSWMMVGQALNLAHEAGVFVNTSGLNDAEGSEWLGPLQTRKLLYVYVTNLSVRIGFQNTFTQDIILTRAILPNDAFGCRGSDSSDLAMELWFGLVRLSRTAAVMPPAVMTRLKIMICGAGIASAALAFWLSQHHDVTIVKRHPDLRSTGLQIDICGRGIDVLRRMGLEAAFRARSVKEEGLEFFNRNGKVIAYFPVNKSGQGLQSFTTDFEIMRGDLIKLLYDSIKDRVHFMFGTTVEGFEELDNAVEVRLSNGQKEQYGLLIGADGQ</sequence>
<keyword evidence="2" id="KW-0274">FAD</keyword>
<dbReference type="Pfam" id="PF01494">
    <property type="entry name" value="FAD_binding_3"/>
    <property type="match status" value="1"/>
</dbReference>
<evidence type="ECO:0000256" key="3">
    <source>
        <dbReference type="ARBA" id="ARBA00023002"/>
    </source>
</evidence>
<feature type="compositionally biased region" description="Low complexity" evidence="4">
    <location>
        <begin position="417"/>
        <end position="431"/>
    </location>
</feature>
<protein>
    <submittedName>
        <fullName evidence="6">Alpha beta hydrolase</fullName>
    </submittedName>
</protein>
<dbReference type="Gene3D" id="3.40.50.1820">
    <property type="entry name" value="alpha/beta hydrolase"/>
    <property type="match status" value="1"/>
</dbReference>
<dbReference type="OrthoDB" id="5176563at2759"/>
<dbReference type="InterPro" id="IPR051704">
    <property type="entry name" value="FAD_aromatic-hydroxylase"/>
</dbReference>
<keyword evidence="7" id="KW-1185">Reference proteome</keyword>
<dbReference type="AlphaFoldDB" id="A0A8H6D2P4"/>
<evidence type="ECO:0000259" key="5">
    <source>
        <dbReference type="Pfam" id="PF01494"/>
    </source>
</evidence>